<gene>
    <name evidence="2" type="ORF">E2L05_10525</name>
</gene>
<feature type="region of interest" description="Disordered" evidence="1">
    <location>
        <begin position="226"/>
        <end position="247"/>
    </location>
</feature>
<proteinExistence type="predicted"/>
<organism evidence="2 3">
    <name type="scientific">Meridianimarinicoccus aquatilis</name>
    <dbReference type="NCBI Taxonomy" id="2552766"/>
    <lineage>
        <taxon>Bacteria</taxon>
        <taxon>Pseudomonadati</taxon>
        <taxon>Pseudomonadota</taxon>
        <taxon>Alphaproteobacteria</taxon>
        <taxon>Rhodobacterales</taxon>
        <taxon>Paracoccaceae</taxon>
        <taxon>Meridianimarinicoccus</taxon>
    </lineage>
</organism>
<sequence length="342" mass="35299">MDTGLKVSLGGHAAVLAIALVGWPFSAARDAAPPEAVSVTLVSAQDFPSVGGIEPPAAPEIADQLAALPPPVSEDPPPQVTQPDSVPETFSAPQAPPPPVDRVAPVAQPAPPEPVREGDRVQPEIVATPDPADQALDAEEQDATAPEAAAPEIVTEATETSEAPVTAPSPRPQARPNRPAPEVADLPPPDPEPAPDLVQEPTPPAQPQPDQVQDAVAAALAEALGAQTQSATPSGQAGGPPLSQGERDGLRVAVSRCWNFGALGTDAAKVTVVVGMDMALDGTASNLRLVSQTGGSAGAAQQAYDAARRAVLRCQPFSLPAEKYDQWRTIEMTFNPDEMRRR</sequence>
<feature type="compositionally biased region" description="Low complexity" evidence="1">
    <location>
        <begin position="174"/>
        <end position="185"/>
    </location>
</feature>
<reference evidence="2 3" key="1">
    <citation type="submission" date="2019-03" db="EMBL/GenBank/DDBJ databases">
        <title>Rhodobacteraceae bacterium SM1902, a new member of the family Rhodobacteraceae isolated from Yantai.</title>
        <authorList>
            <person name="Sun Y."/>
        </authorList>
    </citation>
    <scope>NUCLEOTIDE SEQUENCE [LARGE SCALE GENOMIC DNA]</scope>
    <source>
        <strain evidence="2 3">SM1902</strain>
    </source>
</reference>
<dbReference type="Proteomes" id="UP000294562">
    <property type="component" value="Unassembled WGS sequence"/>
</dbReference>
<dbReference type="RefSeq" id="WP_133342869.1">
    <property type="nucleotide sequence ID" value="NZ_SMZO01000020.1"/>
</dbReference>
<keyword evidence="3" id="KW-1185">Reference proteome</keyword>
<dbReference type="OrthoDB" id="7161229at2"/>
<dbReference type="AlphaFoldDB" id="A0A4R6AW37"/>
<comment type="caution">
    <text evidence="2">The sequence shown here is derived from an EMBL/GenBank/DDBJ whole genome shotgun (WGS) entry which is preliminary data.</text>
</comment>
<feature type="compositionally biased region" description="Pro residues" evidence="1">
    <location>
        <begin position="68"/>
        <end position="80"/>
    </location>
</feature>
<evidence type="ECO:0000313" key="3">
    <source>
        <dbReference type="Proteomes" id="UP000294562"/>
    </source>
</evidence>
<evidence type="ECO:0000256" key="1">
    <source>
        <dbReference type="SAM" id="MobiDB-lite"/>
    </source>
</evidence>
<dbReference type="Gene3D" id="3.30.1150.10">
    <property type="match status" value="1"/>
</dbReference>
<protein>
    <submittedName>
        <fullName evidence="2">Energy transducer TonB</fullName>
    </submittedName>
</protein>
<feature type="region of interest" description="Disordered" evidence="1">
    <location>
        <begin position="51"/>
        <end position="213"/>
    </location>
</feature>
<evidence type="ECO:0000313" key="2">
    <source>
        <dbReference type="EMBL" id="TDL87895.1"/>
    </source>
</evidence>
<dbReference type="EMBL" id="SMZO01000020">
    <property type="protein sequence ID" value="TDL87895.1"/>
    <property type="molecule type" value="Genomic_DNA"/>
</dbReference>
<accession>A0A4R6AW37</accession>
<dbReference type="SUPFAM" id="SSF74653">
    <property type="entry name" value="TolA/TonB C-terminal domain"/>
    <property type="match status" value="1"/>
</dbReference>
<name>A0A4R6AW37_9RHOB</name>